<name>A0A517ZQ52_9PLAN</name>
<reference evidence="2 3" key="1">
    <citation type="submission" date="2019-02" db="EMBL/GenBank/DDBJ databases">
        <title>Deep-cultivation of Planctomycetes and their phenomic and genomic characterization uncovers novel biology.</title>
        <authorList>
            <person name="Wiegand S."/>
            <person name="Jogler M."/>
            <person name="Boedeker C."/>
            <person name="Pinto D."/>
            <person name="Vollmers J."/>
            <person name="Rivas-Marin E."/>
            <person name="Kohn T."/>
            <person name="Peeters S.H."/>
            <person name="Heuer A."/>
            <person name="Rast P."/>
            <person name="Oberbeckmann S."/>
            <person name="Bunk B."/>
            <person name="Jeske O."/>
            <person name="Meyerdierks A."/>
            <person name="Storesund J.E."/>
            <person name="Kallscheuer N."/>
            <person name="Luecker S."/>
            <person name="Lage O.M."/>
            <person name="Pohl T."/>
            <person name="Merkel B.J."/>
            <person name="Hornburger P."/>
            <person name="Mueller R.-W."/>
            <person name="Bruemmer F."/>
            <person name="Labrenz M."/>
            <person name="Spormann A.M."/>
            <person name="Op den Camp H."/>
            <person name="Overmann J."/>
            <person name="Amann R."/>
            <person name="Jetten M.S.M."/>
            <person name="Mascher T."/>
            <person name="Medema M.H."/>
            <person name="Devos D.P."/>
            <person name="Kaster A.-K."/>
            <person name="Ovreas L."/>
            <person name="Rohde M."/>
            <person name="Galperin M.Y."/>
            <person name="Jogler C."/>
        </authorList>
    </citation>
    <scope>NUCLEOTIDE SEQUENCE [LARGE SCALE GENOMIC DNA]</scope>
    <source>
        <strain evidence="2 3">Mal52</strain>
    </source>
</reference>
<evidence type="ECO:0000256" key="1">
    <source>
        <dbReference type="SAM" id="MobiDB-lite"/>
    </source>
</evidence>
<keyword evidence="3" id="KW-1185">Reference proteome</keyword>
<accession>A0A517ZQ52</accession>
<dbReference type="RefSeq" id="WP_145376944.1">
    <property type="nucleotide sequence ID" value="NZ_CP036276.1"/>
</dbReference>
<evidence type="ECO:0000313" key="3">
    <source>
        <dbReference type="Proteomes" id="UP000319383"/>
    </source>
</evidence>
<dbReference type="Proteomes" id="UP000319383">
    <property type="component" value="Chromosome"/>
</dbReference>
<proteinExistence type="predicted"/>
<protein>
    <submittedName>
        <fullName evidence="2">Uncharacterized protein</fullName>
    </submittedName>
</protein>
<dbReference type="AlphaFoldDB" id="A0A517ZQ52"/>
<sequence>MAKASPTKTPRDQVAEEVASIAERAQAILDEPWYWFPVRHHSAAVAKLLETAIRTRRPRRIFVEGPSDANHLIPFLASRQTRPPVAIYSCFSDDDNSFQLAGIASPSEDIPPRWACWYPFIDYSPELVAIRTAQEIGTDVRFFDLPHYGRLDREVQQLLHESDERGEEDDTSDSNAIDESGSRNWHTEKLIAESDFYQSLAAAGGYKSWDEGWDTLFEFRAFADPEEYRREMLAFCCAARLSCAAQRIAEDGTLDRERFMLNFIRQEIAESGIRDDEVMIVCGGFHAFLNRDDPEPPPTIPSGTRYTTVVPYSTFRIADLSGYGAGNRAPQFYQLHWESLSGNEPHPRNRYVVSVLQEARNMGEPLSAADAISVAQHARMLAALRGRDVPILDDLHDALFTCCCKGDPHEQGARLGRAIDAVNIGNRVGKVMSGVPRLPIVDDFYNQIERLELGRLVAREKRERLELDKRQIADFQTAAFFHRLRFIEIPFCQMEATPQSDFDTGLIFRERWQTKWSPDVEAKLIEKNLLGDSIDAAAVNQMREIIAENHGQSGVICGILVDGTKMDLPHLVDQVVELAVNAIDEDPRFESLCRAVAELSVLDRYAVHQAIKREQIARMLNRAFTRACFAMIDIIAAPDDHFPHIVNGLTTLAEIVVKGDDPAQRQLFAHYVASASRESTVPFLKGALLGLAVEIQIESQQTITDEILAYARSSQDKMALAGDFVHGVISVSRVSIMGGSSSLVDALDVLVRAAEWDAFIVMLPRLRAAMELLHAHHRDSLATRVAELYGLAEARTLQKLSISVGEAADIVRIDREVAEIMQRWSIIDE</sequence>
<dbReference type="EMBL" id="CP036276">
    <property type="protein sequence ID" value="QDU44612.1"/>
    <property type="molecule type" value="Genomic_DNA"/>
</dbReference>
<feature type="region of interest" description="Disordered" evidence="1">
    <location>
        <begin position="161"/>
        <end position="181"/>
    </location>
</feature>
<evidence type="ECO:0000313" key="2">
    <source>
        <dbReference type="EMBL" id="QDU44612.1"/>
    </source>
</evidence>
<dbReference type="InterPro" id="IPR043737">
    <property type="entry name" value="DUF5682"/>
</dbReference>
<organism evidence="2 3">
    <name type="scientific">Symmachiella dynata</name>
    <dbReference type="NCBI Taxonomy" id="2527995"/>
    <lineage>
        <taxon>Bacteria</taxon>
        <taxon>Pseudomonadati</taxon>
        <taxon>Planctomycetota</taxon>
        <taxon>Planctomycetia</taxon>
        <taxon>Planctomycetales</taxon>
        <taxon>Planctomycetaceae</taxon>
        <taxon>Symmachiella</taxon>
    </lineage>
</organism>
<dbReference type="Pfam" id="PF18934">
    <property type="entry name" value="DUF5682"/>
    <property type="match status" value="1"/>
</dbReference>
<gene>
    <name evidence="2" type="ORF">Mal52_30980</name>
</gene>
<dbReference type="KEGG" id="sdyn:Mal52_30980"/>